<evidence type="ECO:0000259" key="6">
    <source>
        <dbReference type="PROSITE" id="PS51296"/>
    </source>
</evidence>
<feature type="region of interest" description="Disordered" evidence="5">
    <location>
        <begin position="442"/>
        <end position="473"/>
    </location>
</feature>
<protein>
    <submittedName>
        <fullName evidence="7">6-pyruvoyltetrahydropterin synthase</fullName>
    </submittedName>
</protein>
<dbReference type="InterPro" id="IPR036922">
    <property type="entry name" value="Rieske_2Fe-2S_sf"/>
</dbReference>
<keyword evidence="8" id="KW-1185">Reference proteome</keyword>
<dbReference type="Pfam" id="PF00355">
    <property type="entry name" value="Rieske"/>
    <property type="match status" value="1"/>
</dbReference>
<dbReference type="PROSITE" id="PS51296">
    <property type="entry name" value="RIESKE"/>
    <property type="match status" value="1"/>
</dbReference>
<feature type="region of interest" description="Disordered" evidence="5">
    <location>
        <begin position="834"/>
        <end position="861"/>
    </location>
</feature>
<evidence type="ECO:0000256" key="4">
    <source>
        <dbReference type="ARBA" id="ARBA00023014"/>
    </source>
</evidence>
<feature type="domain" description="Rieske" evidence="6">
    <location>
        <begin position="718"/>
        <end position="818"/>
    </location>
</feature>
<keyword evidence="4" id="KW-0411">Iron-sulfur</keyword>
<evidence type="ECO:0000313" key="8">
    <source>
        <dbReference type="Proteomes" id="UP001642464"/>
    </source>
</evidence>
<organism evidence="7 8">
    <name type="scientific">Durusdinium trenchii</name>
    <dbReference type="NCBI Taxonomy" id="1381693"/>
    <lineage>
        <taxon>Eukaryota</taxon>
        <taxon>Sar</taxon>
        <taxon>Alveolata</taxon>
        <taxon>Dinophyceae</taxon>
        <taxon>Suessiales</taxon>
        <taxon>Symbiodiniaceae</taxon>
        <taxon>Durusdinium</taxon>
    </lineage>
</organism>
<evidence type="ECO:0000256" key="3">
    <source>
        <dbReference type="ARBA" id="ARBA00023004"/>
    </source>
</evidence>
<name>A0ABP0QJF3_9DINO</name>
<comment type="caution">
    <text evidence="7">The sequence shown here is derived from an EMBL/GenBank/DDBJ whole genome shotgun (WGS) entry which is preliminary data.</text>
</comment>
<dbReference type="EMBL" id="CAXAMM010039684">
    <property type="protein sequence ID" value="CAK9088293.1"/>
    <property type="molecule type" value="Genomic_DNA"/>
</dbReference>
<accession>A0ABP0QJF3</accession>
<gene>
    <name evidence="7" type="ORF">SCF082_LOCUS41690</name>
</gene>
<dbReference type="Proteomes" id="UP001642464">
    <property type="component" value="Unassembled WGS sequence"/>
</dbReference>
<dbReference type="InterPro" id="IPR017941">
    <property type="entry name" value="Rieske_2Fe-2S"/>
</dbReference>
<feature type="region of interest" description="Disordered" evidence="5">
    <location>
        <begin position="131"/>
        <end position="161"/>
    </location>
</feature>
<evidence type="ECO:0000256" key="1">
    <source>
        <dbReference type="ARBA" id="ARBA00022714"/>
    </source>
</evidence>
<keyword evidence="3" id="KW-0408">Iron</keyword>
<keyword evidence="1" id="KW-0001">2Fe-2S</keyword>
<sequence>MSLISSAPELFHFHLGSRFDPIAPTVITSGEGSSVIELEMFVSSSPVKGRMDLPNSVKKLGVAPQQAYDAIMRRATAEKDDLEELRIERRRVDCERPPSARTSVVKSIEPLGFPPVTMIVFMAPLVRNHDLRRAPGPGSKASQGHEGATGPTVDGTETKPLGEWRLNKDVSKTNARAAQAPPACEDQQTSWSDRSLLAKFAWSSQSGKLLENQVEFTEILTSDAVEWERGFSKLTEYKSEHGDARVIEDRNKKEFERQQTAKAVFVFDGRLKSGDRVQHVEFSASDGHTVGLNAAMAEAEVVERFPATVQVVGAPEPVINQHYKRVPDAVIVGAFDSLVTLAQLRQHKKVKQQMANGLDVAYMVEVAPPAQGERPDQKRWPYIWFQHDQIKIAMMGVLRTTLRDTSQTSIPLALGIWAAATNAIRCVAMSVRQAGGLKAAAVRGRDGGRTPRPTQQWVDAENQPAKGSDTDSSEACELELEPEKEANCPQLEEVHRAELREQGFTVVGPTAAFRCAVLDALRLANMADKLLASNSEGCHNLRVRLNDEASAPFAKASTKRVQKSGTNVALPVPMRPQEPVEVPNCCQLASLPPGQLKNNIALIVGVALTPPDPGDGDGSEERAVLEDPLGILPGLATGRDGWVATEIQKCSDLVDGRQWIASFEQLVKESSVRPATRTLRSTLSDGDAPQFWGDDNRVAEAATAGNFRVRNEVLRRMPPPARQVQLPTKQQVLFWFNVGPAAQHRDRVYVTDAKCPHQGVCLLSGELKDIEDLGSSLRGLVRCPRHNKTFDLQTGESPGNCEILQTFPCRFQDGCFYVRVPTAELSRASIDVDMEASPQPSPLKRARFERPQPSPVRHASKTLETGRRLVRHSTLG</sequence>
<evidence type="ECO:0000313" key="7">
    <source>
        <dbReference type="EMBL" id="CAK9088293.1"/>
    </source>
</evidence>
<evidence type="ECO:0000256" key="5">
    <source>
        <dbReference type="SAM" id="MobiDB-lite"/>
    </source>
</evidence>
<reference evidence="7 8" key="1">
    <citation type="submission" date="2024-02" db="EMBL/GenBank/DDBJ databases">
        <authorList>
            <person name="Chen Y."/>
            <person name="Shah S."/>
            <person name="Dougan E. K."/>
            <person name="Thang M."/>
            <person name="Chan C."/>
        </authorList>
    </citation>
    <scope>NUCLEOTIDE SEQUENCE [LARGE SCALE GENOMIC DNA]</scope>
</reference>
<dbReference type="SUPFAM" id="SSF50022">
    <property type="entry name" value="ISP domain"/>
    <property type="match status" value="1"/>
</dbReference>
<dbReference type="Gene3D" id="2.102.10.10">
    <property type="entry name" value="Rieske [2Fe-2S] iron-sulphur domain"/>
    <property type="match status" value="1"/>
</dbReference>
<proteinExistence type="predicted"/>
<keyword evidence="2" id="KW-0479">Metal-binding</keyword>
<evidence type="ECO:0000256" key="2">
    <source>
        <dbReference type="ARBA" id="ARBA00022723"/>
    </source>
</evidence>